<comment type="caution">
    <text evidence="5">The sequence shown here is derived from an EMBL/GenBank/DDBJ whole genome shotgun (WGS) entry which is preliminary data.</text>
</comment>
<evidence type="ECO:0000259" key="4">
    <source>
        <dbReference type="Pfam" id="PF22624"/>
    </source>
</evidence>
<protein>
    <submittedName>
        <fullName evidence="5">4'-phosphopantetheinyl transferase superfamily protein</fullName>
    </submittedName>
</protein>
<dbReference type="InterPro" id="IPR037143">
    <property type="entry name" value="4-PPantetheinyl_Trfase_dom_sf"/>
</dbReference>
<organism evidence="5 6">
    <name type="scientific">Undibacterium nitidum</name>
    <dbReference type="NCBI Taxonomy" id="2762298"/>
    <lineage>
        <taxon>Bacteria</taxon>
        <taxon>Pseudomonadati</taxon>
        <taxon>Pseudomonadota</taxon>
        <taxon>Betaproteobacteria</taxon>
        <taxon>Burkholderiales</taxon>
        <taxon>Oxalobacteraceae</taxon>
        <taxon>Undibacterium</taxon>
    </lineage>
</organism>
<feature type="domain" description="4'-phosphopantetheinyl transferase" evidence="3">
    <location>
        <begin position="109"/>
        <end position="164"/>
    </location>
</feature>
<dbReference type="Pfam" id="PF22624">
    <property type="entry name" value="AASDHPPT_N"/>
    <property type="match status" value="1"/>
</dbReference>
<dbReference type="EMBL" id="JACOFZ010000001">
    <property type="protein sequence ID" value="MBC3880909.1"/>
    <property type="molecule type" value="Genomic_DNA"/>
</dbReference>
<evidence type="ECO:0000256" key="2">
    <source>
        <dbReference type="ARBA" id="ARBA00022679"/>
    </source>
</evidence>
<dbReference type="PANTHER" id="PTHR12215:SF10">
    <property type="entry name" value="L-AMINOADIPATE-SEMIALDEHYDE DEHYDROGENASE-PHOSPHOPANTETHEINYL TRANSFERASE"/>
    <property type="match status" value="1"/>
</dbReference>
<dbReference type="Proteomes" id="UP000627446">
    <property type="component" value="Unassembled WGS sequence"/>
</dbReference>
<comment type="similarity">
    <text evidence="1">Belongs to the P-Pant transferase superfamily. Gsp/Sfp/HetI/AcpT family.</text>
</comment>
<name>A0A923HK74_9BURK</name>
<evidence type="ECO:0000256" key="1">
    <source>
        <dbReference type="ARBA" id="ARBA00010990"/>
    </source>
</evidence>
<evidence type="ECO:0000313" key="5">
    <source>
        <dbReference type="EMBL" id="MBC3880909.1"/>
    </source>
</evidence>
<dbReference type="GO" id="GO:0000287">
    <property type="term" value="F:magnesium ion binding"/>
    <property type="evidence" value="ECO:0007669"/>
    <property type="project" value="InterPro"/>
</dbReference>
<keyword evidence="6" id="KW-1185">Reference proteome</keyword>
<reference evidence="5" key="1">
    <citation type="submission" date="2020-08" db="EMBL/GenBank/DDBJ databases">
        <title>Novel species isolated from subtropical streams in China.</title>
        <authorList>
            <person name="Lu H."/>
        </authorList>
    </citation>
    <scope>NUCLEOTIDE SEQUENCE</scope>
    <source>
        <strain evidence="5">LX22W</strain>
    </source>
</reference>
<dbReference type="InterPro" id="IPR055066">
    <property type="entry name" value="AASDHPPT_N"/>
</dbReference>
<evidence type="ECO:0000259" key="3">
    <source>
        <dbReference type="Pfam" id="PF01648"/>
    </source>
</evidence>
<dbReference type="Pfam" id="PF01648">
    <property type="entry name" value="ACPS"/>
    <property type="match status" value="1"/>
</dbReference>
<dbReference type="PANTHER" id="PTHR12215">
    <property type="entry name" value="PHOSPHOPANTETHEINE TRANSFERASE"/>
    <property type="match status" value="1"/>
</dbReference>
<feature type="domain" description="4'-phosphopantetheinyl transferase N-terminal" evidence="4">
    <location>
        <begin position="21"/>
        <end position="102"/>
    </location>
</feature>
<dbReference type="Gene3D" id="3.90.470.20">
    <property type="entry name" value="4'-phosphopantetheinyl transferase domain"/>
    <property type="match status" value="1"/>
</dbReference>
<dbReference type="GO" id="GO:0008897">
    <property type="term" value="F:holo-[acyl-carrier-protein] synthase activity"/>
    <property type="evidence" value="ECO:0007669"/>
    <property type="project" value="InterPro"/>
</dbReference>
<dbReference type="SUPFAM" id="SSF56214">
    <property type="entry name" value="4'-phosphopantetheinyl transferase"/>
    <property type="match status" value="2"/>
</dbReference>
<dbReference type="GO" id="GO:0019878">
    <property type="term" value="P:lysine biosynthetic process via aminoadipic acid"/>
    <property type="evidence" value="ECO:0007669"/>
    <property type="project" value="TreeGrafter"/>
</dbReference>
<dbReference type="GO" id="GO:0005829">
    <property type="term" value="C:cytosol"/>
    <property type="evidence" value="ECO:0007669"/>
    <property type="project" value="TreeGrafter"/>
</dbReference>
<dbReference type="RefSeq" id="WP_186914624.1">
    <property type="nucleotide sequence ID" value="NZ_JACOFZ010000001.1"/>
</dbReference>
<keyword evidence="2 5" id="KW-0808">Transferase</keyword>
<sequence>MKIYLAHLSALSTLPQLRKDAICQCLSVAEALRYQRFLRPERAQQFLLGRYLLRHQLSSLLGIPAVEVPLSERPNNAPLLDLKGLPPIGFSISHSQQWVACAIAKDAKLGLDIEVIDPQRDVLALAEHSFHHAQIAELLAKSQQDQIEYFYQCWTAKEAQIKLSAACQELQHLRYSRYPELAIAVCSDTAIACAPEILEVVL</sequence>
<dbReference type="AlphaFoldDB" id="A0A923HK74"/>
<dbReference type="InterPro" id="IPR008278">
    <property type="entry name" value="4-PPantetheinyl_Trfase_dom"/>
</dbReference>
<gene>
    <name evidence="5" type="ORF">H8K36_05955</name>
</gene>
<proteinExistence type="inferred from homology"/>
<evidence type="ECO:0000313" key="6">
    <source>
        <dbReference type="Proteomes" id="UP000627446"/>
    </source>
</evidence>
<accession>A0A923HK74</accession>
<dbReference type="InterPro" id="IPR050559">
    <property type="entry name" value="P-Pant_transferase_sf"/>
</dbReference>